<dbReference type="InterPro" id="IPR036890">
    <property type="entry name" value="HATPase_C_sf"/>
</dbReference>
<dbReference type="SUPFAM" id="SSF55874">
    <property type="entry name" value="ATPase domain of HSP90 chaperone/DNA topoisomerase II/histidine kinase"/>
    <property type="match status" value="1"/>
</dbReference>
<keyword evidence="1" id="KW-0597">Phosphoprotein</keyword>
<dbReference type="OrthoDB" id="1634477at2"/>
<feature type="transmembrane region" description="Helical" evidence="4">
    <location>
        <begin position="211"/>
        <end position="233"/>
    </location>
</feature>
<proteinExistence type="predicted"/>
<feature type="domain" description="Sensor histidine kinase NatK-like C-terminal" evidence="5">
    <location>
        <begin position="350"/>
        <end position="448"/>
    </location>
</feature>
<keyword evidence="3 6" id="KW-0418">Kinase</keyword>
<dbReference type="GO" id="GO:0000155">
    <property type="term" value="F:phosphorelay sensor kinase activity"/>
    <property type="evidence" value="ECO:0007669"/>
    <property type="project" value="InterPro"/>
</dbReference>
<keyword evidence="2" id="KW-0808">Transferase</keyword>
<gene>
    <name evidence="6" type="ORF">SAMN02745158_03974</name>
</gene>
<evidence type="ECO:0000256" key="2">
    <source>
        <dbReference type="ARBA" id="ARBA00022679"/>
    </source>
</evidence>
<dbReference type="PANTHER" id="PTHR40448:SF1">
    <property type="entry name" value="TWO-COMPONENT SENSOR HISTIDINE KINASE"/>
    <property type="match status" value="1"/>
</dbReference>
<dbReference type="Gene3D" id="3.30.565.10">
    <property type="entry name" value="Histidine kinase-like ATPase, C-terminal domain"/>
    <property type="match status" value="1"/>
</dbReference>
<dbReference type="Gene3D" id="1.10.287.130">
    <property type="match status" value="1"/>
</dbReference>
<feature type="transmembrane region" description="Helical" evidence="4">
    <location>
        <begin position="38"/>
        <end position="55"/>
    </location>
</feature>
<evidence type="ECO:0000256" key="3">
    <source>
        <dbReference type="ARBA" id="ARBA00022777"/>
    </source>
</evidence>
<feature type="transmembrane region" description="Helical" evidence="4">
    <location>
        <begin position="61"/>
        <end position="77"/>
    </location>
</feature>
<reference evidence="6 7" key="1">
    <citation type="submission" date="2016-11" db="EMBL/GenBank/DDBJ databases">
        <authorList>
            <person name="Jaros S."/>
            <person name="Januszkiewicz K."/>
            <person name="Wedrychowicz H."/>
        </authorList>
    </citation>
    <scope>NUCLEOTIDE SEQUENCE [LARGE SCALE GENOMIC DNA]</scope>
    <source>
        <strain evidence="6 7">DSM 17459</strain>
    </source>
</reference>
<dbReference type="InterPro" id="IPR016120">
    <property type="entry name" value="Sig_transdc_His_kin_SpoOB"/>
</dbReference>
<keyword evidence="4" id="KW-1133">Transmembrane helix</keyword>
<dbReference type="PANTHER" id="PTHR40448">
    <property type="entry name" value="TWO-COMPONENT SENSOR HISTIDINE KINASE"/>
    <property type="match status" value="1"/>
</dbReference>
<organism evidence="6 7">
    <name type="scientific">Lactonifactor longoviformis DSM 17459</name>
    <dbReference type="NCBI Taxonomy" id="1122155"/>
    <lineage>
        <taxon>Bacteria</taxon>
        <taxon>Bacillati</taxon>
        <taxon>Bacillota</taxon>
        <taxon>Clostridia</taxon>
        <taxon>Eubacteriales</taxon>
        <taxon>Clostridiaceae</taxon>
        <taxon>Lactonifactor</taxon>
    </lineage>
</organism>
<evidence type="ECO:0000313" key="6">
    <source>
        <dbReference type="EMBL" id="SHF49881.1"/>
    </source>
</evidence>
<dbReference type="Pfam" id="PF14501">
    <property type="entry name" value="HATPase_c_5"/>
    <property type="match status" value="1"/>
</dbReference>
<dbReference type="SUPFAM" id="SSF55890">
    <property type="entry name" value="Sporulation response regulatory protein Spo0B"/>
    <property type="match status" value="1"/>
</dbReference>
<keyword evidence="7" id="KW-1185">Reference proteome</keyword>
<evidence type="ECO:0000256" key="4">
    <source>
        <dbReference type="SAM" id="Phobius"/>
    </source>
</evidence>
<dbReference type="RefSeq" id="WP_084068146.1">
    <property type="nucleotide sequence ID" value="NZ_FQVI01000034.1"/>
</dbReference>
<dbReference type="EMBL" id="FQVI01000034">
    <property type="protein sequence ID" value="SHF49881.1"/>
    <property type="molecule type" value="Genomic_DNA"/>
</dbReference>
<feature type="transmembrane region" description="Helical" evidence="4">
    <location>
        <begin position="6"/>
        <end position="26"/>
    </location>
</feature>
<keyword evidence="4" id="KW-0812">Transmembrane</keyword>
<dbReference type="GO" id="GO:0042802">
    <property type="term" value="F:identical protein binding"/>
    <property type="evidence" value="ECO:0007669"/>
    <property type="project" value="TreeGrafter"/>
</dbReference>
<evidence type="ECO:0000256" key="1">
    <source>
        <dbReference type="ARBA" id="ARBA00022553"/>
    </source>
</evidence>
<feature type="transmembrane region" description="Helical" evidence="4">
    <location>
        <begin position="128"/>
        <end position="151"/>
    </location>
</feature>
<feature type="transmembrane region" description="Helical" evidence="4">
    <location>
        <begin position="171"/>
        <end position="191"/>
    </location>
</feature>
<dbReference type="CDD" id="cd16935">
    <property type="entry name" value="HATPase_AgrC-ComD-like"/>
    <property type="match status" value="1"/>
</dbReference>
<dbReference type="InterPro" id="IPR032834">
    <property type="entry name" value="NatK-like_C"/>
</dbReference>
<name>A0A1M5C5A1_9CLOT</name>
<dbReference type="Proteomes" id="UP000184245">
    <property type="component" value="Unassembled WGS sequence"/>
</dbReference>
<protein>
    <submittedName>
        <fullName evidence="6">Sensor_kinase_SpoOB-type, alpha-helical domain</fullName>
    </submittedName>
</protein>
<evidence type="ECO:0000259" key="5">
    <source>
        <dbReference type="Pfam" id="PF14501"/>
    </source>
</evidence>
<feature type="transmembrane region" description="Helical" evidence="4">
    <location>
        <begin position="89"/>
        <end position="108"/>
    </location>
</feature>
<keyword evidence="4" id="KW-0472">Membrane</keyword>
<dbReference type="STRING" id="1122155.SAMN02745158_03974"/>
<accession>A0A1M5C5A1</accession>
<dbReference type="AlphaFoldDB" id="A0A1M5C5A1"/>
<sequence length="453" mass="52341">MARGYVIVLWIMSMCMNLISSFFLYRLSGLLVEYRKKLRFLFLVWCMFLLILPIYDTDATNVLGMLAAFLFIVLICTRGELINRISAVLIFYPLILGLNYLLYNNPVYSFKTNFMLLFQQNSNDLAGVDYLLCFAASFFLDLLRVLTWALLYYGFKKRLEEIKRYMSGRIWLIISVICTISFLSMVTVIIFPPFDAETAAEFYNSPGLFYASYRTLVIVISGISSIIGILYLLQPVIENVKNRQTLQIEGLKEEYYRSLEEQQESVRRLRHDMNNHFQIIKSCLEQGDIRGAGEYLEQFGSSLPAGTGNQFCSDRALNAVLNHRWEKLKMLQADVHFNLEINQVMEVTSLELCTIFSNALDNALEAVSKIQDPGQRKVYLQARTKKGYFSLRIANSKENRMISSHGKIVSDKKEAGHGYGLENIREIAKRYGGNMEVEYTEKEFVLFLYLRLE</sequence>
<evidence type="ECO:0000313" key="7">
    <source>
        <dbReference type="Proteomes" id="UP000184245"/>
    </source>
</evidence>